<sequence length="63" mass="6821">MDNNFVTQDQAMAAQAQASDPDIWEWETGEAGRVRGNWLVNAYVGGLFAVAAVTHILSTLALK</sequence>
<accession>A0A402D166</accession>
<protein>
    <submittedName>
        <fullName evidence="1">Uncharacterized protein</fullName>
    </submittedName>
</protein>
<evidence type="ECO:0000313" key="1">
    <source>
        <dbReference type="EMBL" id="BDI31655.1"/>
    </source>
</evidence>
<dbReference type="RefSeq" id="WP_119323292.1">
    <property type="nucleotide sequence ID" value="NZ_AP025739.1"/>
</dbReference>
<proteinExistence type="predicted"/>
<dbReference type="AlphaFoldDB" id="A0A402D166"/>
<dbReference type="EMBL" id="AP025739">
    <property type="protein sequence ID" value="BDI31655.1"/>
    <property type="molecule type" value="Genomic_DNA"/>
</dbReference>
<gene>
    <name evidence="1" type="ORF">CCAX7_37060</name>
</gene>
<evidence type="ECO:0000313" key="2">
    <source>
        <dbReference type="Proteomes" id="UP000287394"/>
    </source>
</evidence>
<dbReference type="Proteomes" id="UP000287394">
    <property type="component" value="Chromosome"/>
</dbReference>
<name>A0A402D166_9BACT</name>
<keyword evidence="2" id="KW-1185">Reference proteome</keyword>
<reference evidence="1 2" key="1">
    <citation type="journal article" date="2019" name="Int. J. Syst. Evol. Microbiol.">
        <title>Capsulimonas corticalis gen. nov., sp. nov., an aerobic capsulated bacterium, of a novel bacterial order, Capsulimonadales ord. nov., of the class Armatimonadia of the phylum Armatimonadetes.</title>
        <authorList>
            <person name="Li J."/>
            <person name="Kudo C."/>
            <person name="Tonouchi A."/>
        </authorList>
    </citation>
    <scope>NUCLEOTIDE SEQUENCE [LARGE SCALE GENOMIC DNA]</scope>
    <source>
        <strain evidence="1 2">AX-7</strain>
    </source>
</reference>
<organism evidence="1 2">
    <name type="scientific">Capsulimonas corticalis</name>
    <dbReference type="NCBI Taxonomy" id="2219043"/>
    <lineage>
        <taxon>Bacteria</taxon>
        <taxon>Bacillati</taxon>
        <taxon>Armatimonadota</taxon>
        <taxon>Armatimonadia</taxon>
        <taxon>Capsulimonadales</taxon>
        <taxon>Capsulimonadaceae</taxon>
        <taxon>Capsulimonas</taxon>
    </lineage>
</organism>
<dbReference type="KEGG" id="ccot:CCAX7_37060"/>